<proteinExistence type="inferred from homology"/>
<reference evidence="9 10" key="1">
    <citation type="submission" date="2016-11" db="EMBL/GenBank/DDBJ databases">
        <authorList>
            <person name="Jaros S."/>
            <person name="Januszkiewicz K."/>
            <person name="Wedrychowicz H."/>
        </authorList>
    </citation>
    <scope>NUCLEOTIDE SEQUENCE [LARGE SCALE GENOMIC DNA]</scope>
    <source>
        <strain evidence="9 10">DSM 17477</strain>
    </source>
</reference>
<evidence type="ECO:0000313" key="9">
    <source>
        <dbReference type="EMBL" id="SHI50451.1"/>
    </source>
</evidence>
<evidence type="ECO:0000256" key="1">
    <source>
        <dbReference type="ARBA" id="ARBA00004141"/>
    </source>
</evidence>
<dbReference type="NCBIfam" id="TIGR03025">
    <property type="entry name" value="EPS_sugtrans"/>
    <property type="match status" value="1"/>
</dbReference>
<dbReference type="RefSeq" id="WP_073046416.1">
    <property type="nucleotide sequence ID" value="NZ_FQZL01000005.1"/>
</dbReference>
<keyword evidence="3 9" id="KW-0808">Transferase</keyword>
<name>A0A1M6BNW9_9FIRM</name>
<keyword evidence="4 7" id="KW-0812">Transmembrane</keyword>
<evidence type="ECO:0000256" key="7">
    <source>
        <dbReference type="SAM" id="Phobius"/>
    </source>
</evidence>
<dbReference type="InterPro" id="IPR003362">
    <property type="entry name" value="Bact_transf"/>
</dbReference>
<dbReference type="OrthoDB" id="9808602at2"/>
<organism evidence="9 10">
    <name type="scientific">Dethiosulfatibacter aminovorans DSM 17477</name>
    <dbReference type="NCBI Taxonomy" id="1121476"/>
    <lineage>
        <taxon>Bacteria</taxon>
        <taxon>Bacillati</taxon>
        <taxon>Bacillota</taxon>
        <taxon>Tissierellia</taxon>
        <taxon>Dethiosulfatibacter</taxon>
    </lineage>
</organism>
<evidence type="ECO:0000313" key="10">
    <source>
        <dbReference type="Proteomes" id="UP000184052"/>
    </source>
</evidence>
<feature type="transmembrane region" description="Helical" evidence="7">
    <location>
        <begin position="258"/>
        <end position="279"/>
    </location>
</feature>
<dbReference type="AlphaFoldDB" id="A0A1M6BNW9"/>
<comment type="subcellular location">
    <subcellularLocation>
        <location evidence="1">Membrane</location>
        <topology evidence="1">Multi-pass membrane protein</topology>
    </subcellularLocation>
</comment>
<keyword evidence="10" id="KW-1185">Reference proteome</keyword>
<evidence type="ECO:0000256" key="2">
    <source>
        <dbReference type="ARBA" id="ARBA00006464"/>
    </source>
</evidence>
<feature type="transmembrane region" description="Helical" evidence="7">
    <location>
        <begin position="48"/>
        <end position="65"/>
    </location>
</feature>
<dbReference type="PANTHER" id="PTHR30576">
    <property type="entry name" value="COLANIC BIOSYNTHESIS UDP-GLUCOSE LIPID CARRIER TRANSFERASE"/>
    <property type="match status" value="1"/>
</dbReference>
<keyword evidence="6 7" id="KW-0472">Membrane</keyword>
<sequence>MIRNSNKNKLFFTIQFIIDYLTVVVGLGIAYAIAAGELGFAKFSFEEVIAIVTVFSFVVFSIYKPHYCGKKKYLDSMYNSIFSIIAIHVIVITLGYIFKRTKIPAGVFAYSMFFSFIVFAIQKKVMFKLYQKIHIKERSIVIGTTDDKEMITIKLIKHLDHLYDVRYILDSETLRKKMLLEYIEESETVFISNKVDAILKGDIIKYCYMQNKEVFAIPTTLAVFNNTAEFTTLDDMPVFSFSNRISNEEMVLKRAVDIVLSTVGLLVLSPVMLASGIAVKVQDGGTVFFRQTRLTKNNMKFDMVKFRTMIENAEALTGAVIADENDSRITRVGKFLRMTRIDELPQLINVLKGEMSIVGPRPERPEIAEKFTEEYDEFGFRTKFKAGITGLAQVRGKYNTALKDKLIYDLYYINNYSIFLDVQIMFYTLKVIFMKSSTEGLKKAESLKDTARKNDFDVRVHDSGVIEVVR</sequence>
<feature type="transmembrane region" description="Helical" evidence="7">
    <location>
        <begin position="12"/>
        <end position="36"/>
    </location>
</feature>
<dbReference type="InterPro" id="IPR017475">
    <property type="entry name" value="EPS_sugar_tfrase"/>
</dbReference>
<dbReference type="GO" id="GO:0016020">
    <property type="term" value="C:membrane"/>
    <property type="evidence" value="ECO:0007669"/>
    <property type="project" value="UniProtKB-SubCell"/>
</dbReference>
<dbReference type="Pfam" id="PF02397">
    <property type="entry name" value="Bac_transf"/>
    <property type="match status" value="1"/>
</dbReference>
<feature type="transmembrane region" description="Helical" evidence="7">
    <location>
        <begin position="103"/>
        <end position="121"/>
    </location>
</feature>
<protein>
    <submittedName>
        <fullName evidence="9">Exopolysaccharide biosynthesis polyprenyl glycosylphosphotransferase</fullName>
    </submittedName>
</protein>
<evidence type="ECO:0000256" key="5">
    <source>
        <dbReference type="ARBA" id="ARBA00022989"/>
    </source>
</evidence>
<comment type="similarity">
    <text evidence="2">Belongs to the bacterial sugar transferase family.</text>
</comment>
<feature type="transmembrane region" description="Helical" evidence="7">
    <location>
        <begin position="77"/>
        <end position="97"/>
    </location>
</feature>
<evidence type="ECO:0000256" key="6">
    <source>
        <dbReference type="ARBA" id="ARBA00023136"/>
    </source>
</evidence>
<dbReference type="Proteomes" id="UP000184052">
    <property type="component" value="Unassembled WGS sequence"/>
</dbReference>
<dbReference type="GO" id="GO:0016780">
    <property type="term" value="F:phosphotransferase activity, for other substituted phosphate groups"/>
    <property type="evidence" value="ECO:0007669"/>
    <property type="project" value="TreeGrafter"/>
</dbReference>
<dbReference type="EMBL" id="FQZL01000005">
    <property type="protein sequence ID" value="SHI50451.1"/>
    <property type="molecule type" value="Genomic_DNA"/>
</dbReference>
<keyword evidence="5 7" id="KW-1133">Transmembrane helix</keyword>
<evidence type="ECO:0000256" key="4">
    <source>
        <dbReference type="ARBA" id="ARBA00022692"/>
    </source>
</evidence>
<accession>A0A1M6BNW9</accession>
<evidence type="ECO:0000256" key="3">
    <source>
        <dbReference type="ARBA" id="ARBA00022679"/>
    </source>
</evidence>
<dbReference type="STRING" id="1121476.SAMN02745751_00424"/>
<dbReference type="PANTHER" id="PTHR30576:SF0">
    <property type="entry name" value="UNDECAPRENYL-PHOSPHATE N-ACETYLGALACTOSAMINYL 1-PHOSPHATE TRANSFERASE-RELATED"/>
    <property type="match status" value="1"/>
</dbReference>
<gene>
    <name evidence="9" type="ORF">SAMN02745751_00424</name>
</gene>
<feature type="domain" description="Bacterial sugar transferase" evidence="8">
    <location>
        <begin position="253"/>
        <end position="433"/>
    </location>
</feature>
<evidence type="ECO:0000259" key="8">
    <source>
        <dbReference type="Pfam" id="PF02397"/>
    </source>
</evidence>